<dbReference type="InterPro" id="IPR050172">
    <property type="entry name" value="SsuD_RutA_monooxygenase"/>
</dbReference>
<dbReference type="InterPro" id="IPR019921">
    <property type="entry name" value="Lucif-like_OxRdtase_Rv2161c"/>
</dbReference>
<organism evidence="6 7">
    <name type="scientific">Rhizorhabdus dicambivorans</name>
    <dbReference type="NCBI Taxonomy" id="1850238"/>
    <lineage>
        <taxon>Bacteria</taxon>
        <taxon>Pseudomonadati</taxon>
        <taxon>Pseudomonadota</taxon>
        <taxon>Alphaproteobacteria</taxon>
        <taxon>Sphingomonadales</taxon>
        <taxon>Sphingomonadaceae</taxon>
        <taxon>Rhizorhabdus</taxon>
    </lineage>
</organism>
<evidence type="ECO:0000313" key="6">
    <source>
        <dbReference type="EMBL" id="PCE42938.1"/>
    </source>
</evidence>
<gene>
    <name evidence="6" type="ORF">COO09_06425</name>
</gene>
<accession>A0A2A4FYZ8</accession>
<dbReference type="SUPFAM" id="SSF51679">
    <property type="entry name" value="Bacterial luciferase-like"/>
    <property type="match status" value="1"/>
</dbReference>
<dbReference type="KEGG" id="rdi:CMV14_16640"/>
<reference evidence="6 7" key="1">
    <citation type="submission" date="2017-09" db="EMBL/GenBank/DDBJ databases">
        <title>The Catabolism of 3,6-Dichlorosalicylic acid is Initiated by the Cytochrome P450 Monooxygenase DsmABC in Rhizorhabdus dicambivorans Ndbn-20.</title>
        <authorList>
            <person name="Na L."/>
        </authorList>
    </citation>
    <scope>NUCLEOTIDE SEQUENCE [LARGE SCALE GENOMIC DNA]</scope>
    <source>
        <strain evidence="6 7">Ndbn-20m</strain>
    </source>
</reference>
<dbReference type="Pfam" id="PF00296">
    <property type="entry name" value="Bac_luciferase"/>
    <property type="match status" value="1"/>
</dbReference>
<dbReference type="GO" id="GO:0046306">
    <property type="term" value="P:alkanesulfonate catabolic process"/>
    <property type="evidence" value="ECO:0007669"/>
    <property type="project" value="TreeGrafter"/>
</dbReference>
<evidence type="ECO:0000256" key="2">
    <source>
        <dbReference type="ARBA" id="ARBA00022643"/>
    </source>
</evidence>
<dbReference type="PANTHER" id="PTHR42847">
    <property type="entry name" value="ALKANESULFONATE MONOOXYGENASE"/>
    <property type="match status" value="1"/>
</dbReference>
<dbReference type="GO" id="GO:0008726">
    <property type="term" value="F:alkanesulfonate monooxygenase activity"/>
    <property type="evidence" value="ECO:0007669"/>
    <property type="project" value="TreeGrafter"/>
</dbReference>
<feature type="domain" description="Luciferase-like" evidence="5">
    <location>
        <begin position="67"/>
        <end position="351"/>
    </location>
</feature>
<keyword evidence="7" id="KW-1185">Reference proteome</keyword>
<dbReference type="Proteomes" id="UP000218934">
    <property type="component" value="Unassembled WGS sequence"/>
</dbReference>
<name>A0A2A4FYZ8_9SPHN</name>
<evidence type="ECO:0000259" key="5">
    <source>
        <dbReference type="Pfam" id="PF00296"/>
    </source>
</evidence>
<proteinExistence type="predicted"/>
<dbReference type="InterPro" id="IPR036661">
    <property type="entry name" value="Luciferase-like_sf"/>
</dbReference>
<keyword evidence="3" id="KW-0560">Oxidoreductase</keyword>
<dbReference type="InterPro" id="IPR011251">
    <property type="entry name" value="Luciferase-like_dom"/>
</dbReference>
<evidence type="ECO:0000256" key="3">
    <source>
        <dbReference type="ARBA" id="ARBA00023002"/>
    </source>
</evidence>
<dbReference type="AlphaFoldDB" id="A0A2A4FYZ8"/>
<dbReference type="NCBIfam" id="TIGR03619">
    <property type="entry name" value="F420_Rv2161c"/>
    <property type="match status" value="1"/>
</dbReference>
<dbReference type="PANTHER" id="PTHR42847:SF4">
    <property type="entry name" value="ALKANESULFONATE MONOOXYGENASE-RELATED"/>
    <property type="match status" value="1"/>
</dbReference>
<evidence type="ECO:0000313" key="7">
    <source>
        <dbReference type="Proteomes" id="UP000218934"/>
    </source>
</evidence>
<keyword evidence="2" id="KW-0288">FMN</keyword>
<dbReference type="OrthoDB" id="7239898at2"/>
<dbReference type="EMBL" id="NWUF01000005">
    <property type="protein sequence ID" value="PCE42938.1"/>
    <property type="molecule type" value="Genomic_DNA"/>
</dbReference>
<keyword evidence="1" id="KW-0285">Flavoprotein</keyword>
<sequence>MHTGWPAGARPGCRNGKALRLKAKPICLPRRHARTNHGARPAQRRIIAVKFGLSIPTLTGFPRASEPAGGWKTRWERTYELAGMAEEFGFDFGTVGHHRFTPERIDSPQPMVALAALAARTSTLRLCTNICILPLHDPLDIAEQVAMVDEISDGRIILGAAIGYRPYEFDQIGLDYKKRVSRFEEAIEVVRRAWSDQPVQFEGQHFRVNGANVSPKPVQKPSPPIWIGAQVDGAIARAARLGDGWLTDNIESAASLGPKIARFRAEAHANGRAGTVALNRKIGIGVNRRQVEEQWLPPILDVYRDYVRLGVPFDQPFIDKLASGDRLGLADLPADQIIGGTPEDCIAALQSCFQATDSDYIIVDFGRGAHGEDYERLRAQIDLFGREVMPAFR</sequence>
<keyword evidence="4 6" id="KW-0503">Monooxygenase</keyword>
<comment type="caution">
    <text evidence="6">The sequence shown here is derived from an EMBL/GenBank/DDBJ whole genome shotgun (WGS) entry which is preliminary data.</text>
</comment>
<dbReference type="Gene3D" id="3.20.20.30">
    <property type="entry name" value="Luciferase-like domain"/>
    <property type="match status" value="1"/>
</dbReference>
<evidence type="ECO:0000256" key="4">
    <source>
        <dbReference type="ARBA" id="ARBA00023033"/>
    </source>
</evidence>
<protein>
    <submittedName>
        <fullName evidence="6">Monooxygenase</fullName>
    </submittedName>
</protein>
<evidence type="ECO:0000256" key="1">
    <source>
        <dbReference type="ARBA" id="ARBA00022630"/>
    </source>
</evidence>